<dbReference type="GO" id="GO:0000175">
    <property type="term" value="F:3'-5'-RNA exonuclease activity"/>
    <property type="evidence" value="ECO:0007669"/>
    <property type="project" value="TreeGrafter"/>
</dbReference>
<evidence type="ECO:0000256" key="5">
    <source>
        <dbReference type="HAMAP-Rule" id="MF_01595"/>
    </source>
</evidence>
<evidence type="ECO:0000259" key="7">
    <source>
        <dbReference type="PROSITE" id="PS50126"/>
    </source>
</evidence>
<dbReference type="SUPFAM" id="SSF54211">
    <property type="entry name" value="Ribosomal protein S5 domain 2-like"/>
    <property type="match status" value="2"/>
</dbReference>
<comment type="cofactor">
    <cofactor evidence="5">
        <name>Mg(2+)</name>
        <dbReference type="ChEBI" id="CHEBI:18420"/>
    </cofactor>
</comment>
<evidence type="ECO:0000256" key="4">
    <source>
        <dbReference type="ARBA" id="ARBA00022884"/>
    </source>
</evidence>
<dbReference type="STRING" id="1798540.A3B74_01995"/>
<dbReference type="InterPro" id="IPR036612">
    <property type="entry name" value="KH_dom_type_1_sf"/>
</dbReference>
<dbReference type="SUPFAM" id="SSF50249">
    <property type="entry name" value="Nucleic acid-binding proteins"/>
    <property type="match status" value="1"/>
</dbReference>
<evidence type="ECO:0000256" key="6">
    <source>
        <dbReference type="SAM" id="MobiDB-lite"/>
    </source>
</evidence>
<dbReference type="Pfam" id="PF00013">
    <property type="entry name" value="KH_1"/>
    <property type="match status" value="1"/>
</dbReference>
<dbReference type="NCBIfam" id="TIGR03591">
    <property type="entry name" value="polynuc_phos"/>
    <property type="match status" value="1"/>
</dbReference>
<dbReference type="GO" id="GO:0005829">
    <property type="term" value="C:cytosol"/>
    <property type="evidence" value="ECO:0007669"/>
    <property type="project" value="TreeGrafter"/>
</dbReference>
<dbReference type="InterPro" id="IPR001247">
    <property type="entry name" value="ExoRNase_PH_dom1"/>
</dbReference>
<feature type="binding site" evidence="5">
    <location>
        <position position="500"/>
    </location>
    <ligand>
        <name>Mg(2+)</name>
        <dbReference type="ChEBI" id="CHEBI:18420"/>
    </ligand>
</feature>
<dbReference type="PANTHER" id="PTHR11252">
    <property type="entry name" value="POLYRIBONUCLEOTIDE NUCLEOTIDYLTRANSFERASE"/>
    <property type="match status" value="1"/>
</dbReference>
<evidence type="ECO:0000256" key="2">
    <source>
        <dbReference type="ARBA" id="ARBA00022679"/>
    </source>
</evidence>
<dbReference type="GO" id="GO:0006402">
    <property type="term" value="P:mRNA catabolic process"/>
    <property type="evidence" value="ECO:0007669"/>
    <property type="project" value="UniProtKB-UniRule"/>
</dbReference>
<dbReference type="Gene3D" id="3.30.1370.10">
    <property type="entry name" value="K Homology domain, type 1"/>
    <property type="match status" value="1"/>
</dbReference>
<evidence type="ECO:0000313" key="8">
    <source>
        <dbReference type="EMBL" id="OGY78448.1"/>
    </source>
</evidence>
<name>A0A1G2ANG0_9BACT</name>
<dbReference type="CDD" id="cd02393">
    <property type="entry name" value="KH-I_PNPase"/>
    <property type="match status" value="1"/>
</dbReference>
<protein>
    <recommendedName>
        <fullName evidence="5">Polyribonucleotide nucleotidyltransferase</fullName>
        <ecNumber evidence="5">2.7.7.8</ecNumber>
    </recommendedName>
    <alternativeName>
        <fullName evidence="5">Polynucleotide phosphorylase</fullName>
        <shortName evidence="5">PNPase</shortName>
    </alternativeName>
</protein>
<dbReference type="SUPFAM" id="SSF54791">
    <property type="entry name" value="Eukaryotic type KH-domain (KH-domain type I)"/>
    <property type="match status" value="1"/>
</dbReference>
<accession>A0A1G2ANG0</accession>
<keyword evidence="5" id="KW-0479">Metal-binding</keyword>
<dbReference type="PIRSF" id="PIRSF005499">
    <property type="entry name" value="PNPase"/>
    <property type="match status" value="1"/>
</dbReference>
<comment type="function">
    <text evidence="5">Involved in mRNA degradation. Catalyzes the phosphorolysis of single-stranded polyribonucleotides processively in the 3'- to 5'-direction.</text>
</comment>
<sequence length="741" mass="81816">MSEVHHFATDVGGKSLRLQIGKLAKQSNASVIAQYGDTMVLATAVMGKQPTSLSYFPLLVDYEERLYAAGKIKGSRFIKREGKPSDEAILSGRLIDRSLRPLFDQRLRREVQVVITILSIDKVNDPDFPAMIAASCALAISEIPWEGPIGAVALGYVDGNWIVNPSMEQKATAPLELFVSGKGSDVIMIEAKGHEVEEKLIEEGLKKSVEEIQKMTKFFKDIQNKIGKPKEMQLFTEGVTDEEKQQQKIIDAKLTKLLKDQYAVLMQSPNKEVRNRELQNIETTCVAQLQKELPEITETNIGYAKQEINAILELHATKYVIEKGVRIDERKASEIREISAEVSIIPRAHGSGLFTRGETQILSVATLGAPGDKQVLDEMEIEGEKSFMHHYNFPGFSVGEVKPMRGPGRREIGHGALAEKALLPVIPTDKSAFPYTIRLVSETLSSNGSSSQASICASSLALMDAGVPISAHVAGIAMGMMSDPKTGKHTLLTDIQGIEDHAGDMDFKIAGTRKGVTAIQLDIKLGGITLDVCKEALEGAKNARARILDLMESIIPAPRKELSIYAPRIESVRINPDKIREVIGAGGKTINKIIEETEVDIDIEDDGLVMITSTNAENLARAKAWIEEIVKEIEAGEIYEGKITQIIKDRNNGNDIGAIVQLTTMKDGMIHISEIAHERIRRITDVVNIGDQVRVKVLRVDHNTGRVELSRKELLENTQGTHDRPERRRPGLRGKMDRRSR</sequence>
<keyword evidence="4 5" id="KW-0694">RNA-binding</keyword>
<dbReference type="SMART" id="SM00322">
    <property type="entry name" value="KH"/>
    <property type="match status" value="1"/>
</dbReference>
<dbReference type="EC" id="2.7.7.8" evidence="5"/>
<dbReference type="FunFam" id="3.30.1370.10:FF:000001">
    <property type="entry name" value="Polyribonucleotide nucleotidyltransferase"/>
    <property type="match status" value="1"/>
</dbReference>
<dbReference type="InterPro" id="IPR004087">
    <property type="entry name" value="KH_dom"/>
</dbReference>
<dbReference type="InterPro" id="IPR036345">
    <property type="entry name" value="ExoRNase_PH_dom2_sf"/>
</dbReference>
<keyword evidence="2 5" id="KW-0808">Transferase</keyword>
<comment type="catalytic activity">
    <reaction evidence="5">
        <text>RNA(n+1) + phosphate = RNA(n) + a ribonucleoside 5'-diphosphate</text>
        <dbReference type="Rhea" id="RHEA:22096"/>
        <dbReference type="Rhea" id="RHEA-COMP:14527"/>
        <dbReference type="Rhea" id="RHEA-COMP:17342"/>
        <dbReference type="ChEBI" id="CHEBI:43474"/>
        <dbReference type="ChEBI" id="CHEBI:57930"/>
        <dbReference type="ChEBI" id="CHEBI:140395"/>
        <dbReference type="EC" id="2.7.7.8"/>
    </reaction>
</comment>
<dbReference type="InterPro" id="IPR004088">
    <property type="entry name" value="KH_dom_type_1"/>
</dbReference>
<dbReference type="HAMAP" id="MF_01595">
    <property type="entry name" value="PNPase"/>
    <property type="match status" value="1"/>
</dbReference>
<evidence type="ECO:0000256" key="3">
    <source>
        <dbReference type="ARBA" id="ARBA00022695"/>
    </source>
</evidence>
<evidence type="ECO:0000313" key="9">
    <source>
        <dbReference type="Proteomes" id="UP000177165"/>
    </source>
</evidence>
<dbReference type="GO" id="GO:0004654">
    <property type="term" value="F:polyribonucleotide nucleotidyltransferase activity"/>
    <property type="evidence" value="ECO:0007669"/>
    <property type="project" value="UniProtKB-UniRule"/>
</dbReference>
<proteinExistence type="inferred from homology"/>
<reference evidence="8 9" key="1">
    <citation type="journal article" date="2016" name="Nat. Commun.">
        <title>Thousands of microbial genomes shed light on interconnected biogeochemical processes in an aquifer system.</title>
        <authorList>
            <person name="Anantharaman K."/>
            <person name="Brown C.T."/>
            <person name="Hug L.A."/>
            <person name="Sharon I."/>
            <person name="Castelle C.J."/>
            <person name="Probst A.J."/>
            <person name="Thomas B.C."/>
            <person name="Singh A."/>
            <person name="Wilkins M.J."/>
            <person name="Karaoz U."/>
            <person name="Brodie E.L."/>
            <person name="Williams K.H."/>
            <person name="Hubbard S.S."/>
            <person name="Banfield J.F."/>
        </authorList>
    </citation>
    <scope>NUCLEOTIDE SEQUENCE [LARGE SCALE GENOMIC DNA]</scope>
</reference>
<dbReference type="FunFam" id="3.30.230.70:FF:000001">
    <property type="entry name" value="Polyribonucleotide nucleotidyltransferase"/>
    <property type="match status" value="1"/>
</dbReference>
<dbReference type="PROSITE" id="PS50126">
    <property type="entry name" value="S1"/>
    <property type="match status" value="1"/>
</dbReference>
<keyword evidence="5" id="KW-0963">Cytoplasm</keyword>
<keyword evidence="5" id="KW-0460">Magnesium</keyword>
<dbReference type="InterPro" id="IPR015847">
    <property type="entry name" value="ExoRNase_PH_dom2"/>
</dbReference>
<dbReference type="Proteomes" id="UP000177165">
    <property type="component" value="Unassembled WGS sequence"/>
</dbReference>
<dbReference type="GO" id="GO:0000287">
    <property type="term" value="F:magnesium ion binding"/>
    <property type="evidence" value="ECO:0007669"/>
    <property type="project" value="UniProtKB-UniRule"/>
</dbReference>
<dbReference type="NCBIfam" id="NF008805">
    <property type="entry name" value="PRK11824.1"/>
    <property type="match status" value="1"/>
</dbReference>
<gene>
    <name evidence="5" type="primary">pnp</name>
    <name evidence="8" type="ORF">A3B74_01995</name>
</gene>
<comment type="caution">
    <text evidence="8">The sequence shown here is derived from an EMBL/GenBank/DDBJ whole genome shotgun (WGS) entry which is preliminary data.</text>
</comment>
<feature type="binding site" evidence="5">
    <location>
        <position position="506"/>
    </location>
    <ligand>
        <name>Mg(2+)</name>
        <dbReference type="ChEBI" id="CHEBI:18420"/>
    </ligand>
</feature>
<dbReference type="GO" id="GO:0003723">
    <property type="term" value="F:RNA binding"/>
    <property type="evidence" value="ECO:0007669"/>
    <property type="project" value="UniProtKB-UniRule"/>
</dbReference>
<evidence type="ECO:0000256" key="1">
    <source>
        <dbReference type="ARBA" id="ARBA00007404"/>
    </source>
</evidence>
<dbReference type="Pfam" id="PF00575">
    <property type="entry name" value="S1"/>
    <property type="match status" value="1"/>
</dbReference>
<dbReference type="SUPFAM" id="SSF55666">
    <property type="entry name" value="Ribonuclease PH domain 2-like"/>
    <property type="match status" value="2"/>
</dbReference>
<dbReference type="CDD" id="cd11364">
    <property type="entry name" value="RNase_PH_PNPase_2"/>
    <property type="match status" value="1"/>
</dbReference>
<dbReference type="Pfam" id="PF03725">
    <property type="entry name" value="RNase_PH_C"/>
    <property type="match status" value="1"/>
</dbReference>
<dbReference type="InterPro" id="IPR012162">
    <property type="entry name" value="PNPase"/>
</dbReference>
<organism evidence="8 9">
    <name type="scientific">Candidatus Kerfeldbacteria bacterium RIFCSPHIGHO2_02_FULL_42_14</name>
    <dbReference type="NCBI Taxonomy" id="1798540"/>
    <lineage>
        <taxon>Bacteria</taxon>
        <taxon>Candidatus Kerfeldiibacteriota</taxon>
    </lineage>
</organism>
<dbReference type="EMBL" id="MHKB01000015">
    <property type="protein sequence ID" value="OGY78448.1"/>
    <property type="molecule type" value="Genomic_DNA"/>
</dbReference>
<dbReference type="InterPro" id="IPR003029">
    <property type="entry name" value="S1_domain"/>
</dbReference>
<comment type="subcellular location">
    <subcellularLocation>
        <location evidence="5">Cytoplasm</location>
    </subcellularLocation>
</comment>
<dbReference type="PROSITE" id="PS50084">
    <property type="entry name" value="KH_TYPE_1"/>
    <property type="match status" value="1"/>
</dbReference>
<feature type="domain" description="S1 motif" evidence="7">
    <location>
        <begin position="636"/>
        <end position="712"/>
    </location>
</feature>
<dbReference type="Gene3D" id="3.30.230.70">
    <property type="entry name" value="GHMP Kinase, N-terminal domain"/>
    <property type="match status" value="2"/>
</dbReference>
<dbReference type="InterPro" id="IPR012340">
    <property type="entry name" value="NA-bd_OB-fold"/>
</dbReference>
<keyword evidence="3 5" id="KW-0548">Nucleotidyltransferase</keyword>
<dbReference type="PANTHER" id="PTHR11252:SF0">
    <property type="entry name" value="POLYRIBONUCLEOTIDE NUCLEOTIDYLTRANSFERASE 1, MITOCHONDRIAL"/>
    <property type="match status" value="1"/>
</dbReference>
<dbReference type="Pfam" id="PF01138">
    <property type="entry name" value="RNase_PH"/>
    <property type="match status" value="2"/>
</dbReference>
<dbReference type="Gene3D" id="2.40.50.140">
    <property type="entry name" value="Nucleic acid-binding proteins"/>
    <property type="match status" value="1"/>
</dbReference>
<dbReference type="AlphaFoldDB" id="A0A1G2ANG0"/>
<feature type="region of interest" description="Disordered" evidence="6">
    <location>
        <begin position="715"/>
        <end position="741"/>
    </location>
</feature>
<dbReference type="InterPro" id="IPR027408">
    <property type="entry name" value="PNPase/RNase_PH_dom_sf"/>
</dbReference>
<dbReference type="SMART" id="SM00316">
    <property type="entry name" value="S1"/>
    <property type="match status" value="1"/>
</dbReference>
<comment type="similarity">
    <text evidence="1 5">Belongs to the polyribonucleotide nucleotidyltransferase family.</text>
</comment>
<dbReference type="InterPro" id="IPR020568">
    <property type="entry name" value="Ribosomal_Su5_D2-typ_SF"/>
</dbReference>